<feature type="compositionally biased region" description="Low complexity" evidence="1">
    <location>
        <begin position="13"/>
        <end position="25"/>
    </location>
</feature>
<organism evidence="2 3">
    <name type="scientific">Panicum virgatum</name>
    <name type="common">Blackwell switchgrass</name>
    <dbReference type="NCBI Taxonomy" id="38727"/>
    <lineage>
        <taxon>Eukaryota</taxon>
        <taxon>Viridiplantae</taxon>
        <taxon>Streptophyta</taxon>
        <taxon>Embryophyta</taxon>
        <taxon>Tracheophyta</taxon>
        <taxon>Spermatophyta</taxon>
        <taxon>Magnoliopsida</taxon>
        <taxon>Liliopsida</taxon>
        <taxon>Poales</taxon>
        <taxon>Poaceae</taxon>
        <taxon>PACMAD clade</taxon>
        <taxon>Panicoideae</taxon>
        <taxon>Panicodae</taxon>
        <taxon>Paniceae</taxon>
        <taxon>Panicinae</taxon>
        <taxon>Panicum</taxon>
        <taxon>Panicum sect. Hiantes</taxon>
    </lineage>
</organism>
<dbReference type="Proteomes" id="UP000823388">
    <property type="component" value="Chromosome 2K"/>
</dbReference>
<feature type="region of interest" description="Disordered" evidence="1">
    <location>
        <begin position="1"/>
        <end position="35"/>
    </location>
</feature>
<dbReference type="EMBL" id="CM029039">
    <property type="protein sequence ID" value="KAG2643170.1"/>
    <property type="molecule type" value="Genomic_DNA"/>
</dbReference>
<reference evidence="2" key="1">
    <citation type="submission" date="2020-05" db="EMBL/GenBank/DDBJ databases">
        <title>WGS assembly of Panicum virgatum.</title>
        <authorList>
            <person name="Lovell J.T."/>
            <person name="Jenkins J."/>
            <person name="Shu S."/>
            <person name="Juenger T.E."/>
            <person name="Schmutz J."/>
        </authorList>
    </citation>
    <scope>NUCLEOTIDE SEQUENCE</scope>
    <source>
        <strain evidence="2">AP13</strain>
    </source>
</reference>
<protein>
    <submittedName>
        <fullName evidence="2">Uncharacterized protein</fullName>
    </submittedName>
</protein>
<dbReference type="OrthoDB" id="10462467at2759"/>
<keyword evidence="3" id="KW-1185">Reference proteome</keyword>
<evidence type="ECO:0000313" key="3">
    <source>
        <dbReference type="Proteomes" id="UP000823388"/>
    </source>
</evidence>
<sequence>MERFAAMVSSRRAAAAPAPAAAAAPGPDEEEVKGNAEGMKLSAEDEAYLRIQLEEIVVVKNEDVTRLAAARGSSYLGGAASRSCAPGAAAVAGSAHAPAVSSAGAAAAARGALSTTVGWIVGSN</sequence>
<proteinExistence type="predicted"/>
<gene>
    <name evidence="2" type="ORF">PVAP13_2KG315900</name>
</gene>
<name>A0A8T0W6G5_PANVG</name>
<comment type="caution">
    <text evidence="2">The sequence shown here is derived from an EMBL/GenBank/DDBJ whole genome shotgun (WGS) entry which is preliminary data.</text>
</comment>
<evidence type="ECO:0000256" key="1">
    <source>
        <dbReference type="SAM" id="MobiDB-lite"/>
    </source>
</evidence>
<evidence type="ECO:0000313" key="2">
    <source>
        <dbReference type="EMBL" id="KAG2643170.1"/>
    </source>
</evidence>
<dbReference type="AlphaFoldDB" id="A0A8T0W6G5"/>
<accession>A0A8T0W6G5</accession>